<organism evidence="2 3">
    <name type="scientific">Capsella rubella</name>
    <dbReference type="NCBI Taxonomy" id="81985"/>
    <lineage>
        <taxon>Eukaryota</taxon>
        <taxon>Viridiplantae</taxon>
        <taxon>Streptophyta</taxon>
        <taxon>Embryophyta</taxon>
        <taxon>Tracheophyta</taxon>
        <taxon>Spermatophyta</taxon>
        <taxon>Magnoliopsida</taxon>
        <taxon>eudicotyledons</taxon>
        <taxon>Gunneridae</taxon>
        <taxon>Pentapetalae</taxon>
        <taxon>rosids</taxon>
        <taxon>malvids</taxon>
        <taxon>Brassicales</taxon>
        <taxon>Brassicaceae</taxon>
        <taxon>Camelineae</taxon>
        <taxon>Capsella</taxon>
    </lineage>
</organism>
<proteinExistence type="predicted"/>
<evidence type="ECO:0000313" key="2">
    <source>
        <dbReference type="EMBL" id="EOA24966.1"/>
    </source>
</evidence>
<dbReference type="EMBL" id="KB870809">
    <property type="protein sequence ID" value="EOA24966.1"/>
    <property type="molecule type" value="Genomic_DNA"/>
</dbReference>
<gene>
    <name evidence="2" type="ORF">CARUB_v10018263mg</name>
</gene>
<dbReference type="Proteomes" id="UP000029121">
    <property type="component" value="Unassembled WGS sequence"/>
</dbReference>
<sequence>MIAKMRLNKTVSFQLKARSRPPVASLCTPSPLSPRRLFLLLLHPLGSIDTLRFGAEREIWLSGERICFLVSDLCHGSSHRLVWALRRRRRLHPRSPDPEAAIRSEVSEDARRASSA</sequence>
<dbReference type="AlphaFoldDB" id="R0FRV3"/>
<accession>R0FRV3</accession>
<protein>
    <submittedName>
        <fullName evidence="2">Uncharacterized protein</fullName>
    </submittedName>
</protein>
<feature type="region of interest" description="Disordered" evidence="1">
    <location>
        <begin position="93"/>
        <end position="116"/>
    </location>
</feature>
<reference evidence="3" key="1">
    <citation type="journal article" date="2013" name="Nat. Genet.">
        <title>The Capsella rubella genome and the genomic consequences of rapid mating system evolution.</title>
        <authorList>
            <person name="Slotte T."/>
            <person name="Hazzouri K.M."/>
            <person name="Agren J.A."/>
            <person name="Koenig D."/>
            <person name="Maumus F."/>
            <person name="Guo Y.L."/>
            <person name="Steige K."/>
            <person name="Platts A.E."/>
            <person name="Escobar J.S."/>
            <person name="Newman L.K."/>
            <person name="Wang W."/>
            <person name="Mandakova T."/>
            <person name="Vello E."/>
            <person name="Smith L.M."/>
            <person name="Henz S.R."/>
            <person name="Steffen J."/>
            <person name="Takuno S."/>
            <person name="Brandvain Y."/>
            <person name="Coop G."/>
            <person name="Andolfatto P."/>
            <person name="Hu T.T."/>
            <person name="Blanchette M."/>
            <person name="Clark R.M."/>
            <person name="Quesneville H."/>
            <person name="Nordborg M."/>
            <person name="Gaut B.S."/>
            <person name="Lysak M.A."/>
            <person name="Jenkins J."/>
            <person name="Grimwood J."/>
            <person name="Chapman J."/>
            <person name="Prochnik S."/>
            <person name="Shu S."/>
            <person name="Rokhsar D."/>
            <person name="Schmutz J."/>
            <person name="Weigel D."/>
            <person name="Wright S.I."/>
        </authorList>
    </citation>
    <scope>NUCLEOTIDE SEQUENCE [LARGE SCALE GENOMIC DNA]</scope>
    <source>
        <strain evidence="3">cv. Monte Gargano</strain>
    </source>
</reference>
<evidence type="ECO:0000256" key="1">
    <source>
        <dbReference type="SAM" id="MobiDB-lite"/>
    </source>
</evidence>
<keyword evidence="3" id="KW-1185">Reference proteome</keyword>
<evidence type="ECO:0000313" key="3">
    <source>
        <dbReference type="Proteomes" id="UP000029121"/>
    </source>
</evidence>
<name>R0FRV3_9BRAS</name>
<feature type="compositionally biased region" description="Basic and acidic residues" evidence="1">
    <location>
        <begin position="94"/>
        <end position="116"/>
    </location>
</feature>